<protein>
    <submittedName>
        <fullName evidence="2">Uncharacterized protein</fullName>
    </submittedName>
</protein>
<feature type="compositionally biased region" description="Low complexity" evidence="1">
    <location>
        <begin position="7"/>
        <end position="19"/>
    </location>
</feature>
<reference evidence="2" key="1">
    <citation type="submission" date="2014-09" db="EMBL/GenBank/DDBJ databases">
        <authorList>
            <person name="Magalhaes I.L.F."/>
            <person name="Oliveira U."/>
            <person name="Santos F.R."/>
            <person name="Vidigal T.H.D.A."/>
            <person name="Brescovit A.D."/>
            <person name="Santos A.J."/>
        </authorList>
    </citation>
    <scope>NUCLEOTIDE SEQUENCE</scope>
    <source>
        <tissue evidence="2">Shoot tissue taken approximately 20 cm above the soil surface</tissue>
    </source>
</reference>
<organism evidence="2">
    <name type="scientific">Arundo donax</name>
    <name type="common">Giant reed</name>
    <name type="synonym">Donax arundinaceus</name>
    <dbReference type="NCBI Taxonomy" id="35708"/>
    <lineage>
        <taxon>Eukaryota</taxon>
        <taxon>Viridiplantae</taxon>
        <taxon>Streptophyta</taxon>
        <taxon>Embryophyta</taxon>
        <taxon>Tracheophyta</taxon>
        <taxon>Spermatophyta</taxon>
        <taxon>Magnoliopsida</taxon>
        <taxon>Liliopsida</taxon>
        <taxon>Poales</taxon>
        <taxon>Poaceae</taxon>
        <taxon>PACMAD clade</taxon>
        <taxon>Arundinoideae</taxon>
        <taxon>Arundineae</taxon>
        <taxon>Arundo</taxon>
    </lineage>
</organism>
<proteinExistence type="predicted"/>
<reference evidence="2" key="2">
    <citation type="journal article" date="2015" name="Data Brief">
        <title>Shoot transcriptome of the giant reed, Arundo donax.</title>
        <authorList>
            <person name="Barrero R.A."/>
            <person name="Guerrero F.D."/>
            <person name="Moolhuijzen P."/>
            <person name="Goolsby J.A."/>
            <person name="Tidwell J."/>
            <person name="Bellgard S.E."/>
            <person name="Bellgard M.I."/>
        </authorList>
    </citation>
    <scope>NUCLEOTIDE SEQUENCE</scope>
    <source>
        <tissue evidence="2">Shoot tissue taken approximately 20 cm above the soil surface</tissue>
    </source>
</reference>
<evidence type="ECO:0000256" key="1">
    <source>
        <dbReference type="SAM" id="MobiDB-lite"/>
    </source>
</evidence>
<dbReference type="EMBL" id="GBRH01177352">
    <property type="protein sequence ID" value="JAE20544.1"/>
    <property type="molecule type" value="Transcribed_RNA"/>
</dbReference>
<feature type="region of interest" description="Disordered" evidence="1">
    <location>
        <begin position="1"/>
        <end position="37"/>
    </location>
</feature>
<feature type="compositionally biased region" description="Pro residues" evidence="1">
    <location>
        <begin position="20"/>
        <end position="31"/>
    </location>
</feature>
<sequence>MRRWRGSSSARSTGCSSSPLSPPHPPAPTPPAASSSSNGRFILGMRCCKACNRSWMICSTR</sequence>
<evidence type="ECO:0000313" key="2">
    <source>
        <dbReference type="EMBL" id="JAE20544.1"/>
    </source>
</evidence>
<dbReference type="AlphaFoldDB" id="A0A0A9GAQ5"/>
<name>A0A0A9GAQ5_ARUDO</name>
<accession>A0A0A9GAQ5</accession>